<feature type="compositionally biased region" description="Low complexity" evidence="6">
    <location>
        <begin position="219"/>
        <end position="236"/>
    </location>
</feature>
<dbReference type="PANTHER" id="PTHR15427:SF23">
    <property type="entry name" value="EMI DOMAIN-CONTAINING PROTEIN 1"/>
    <property type="match status" value="1"/>
</dbReference>
<feature type="compositionally biased region" description="Basic and acidic residues" evidence="6">
    <location>
        <begin position="325"/>
        <end position="339"/>
    </location>
</feature>
<dbReference type="OrthoDB" id="10071545at2759"/>
<keyword evidence="4" id="KW-0732">Signal</keyword>
<dbReference type="Pfam" id="PF07546">
    <property type="entry name" value="EMI"/>
    <property type="match status" value="1"/>
</dbReference>
<feature type="compositionally biased region" description="Polar residues" evidence="6">
    <location>
        <begin position="175"/>
        <end position="185"/>
    </location>
</feature>
<evidence type="ECO:0000313" key="10">
    <source>
        <dbReference type="Proteomes" id="UP000518266"/>
    </source>
</evidence>
<evidence type="ECO:0000256" key="2">
    <source>
        <dbReference type="ARBA" id="ARBA00022525"/>
    </source>
</evidence>
<gene>
    <name evidence="9" type="ORF">F7725_020682</name>
</gene>
<keyword evidence="3" id="KW-0272">Extracellular matrix</keyword>
<keyword evidence="10" id="KW-1185">Reference proteome</keyword>
<evidence type="ECO:0000256" key="6">
    <source>
        <dbReference type="SAM" id="MobiDB-lite"/>
    </source>
</evidence>
<protein>
    <recommendedName>
        <fullName evidence="8">EMI domain-containing protein</fullName>
    </recommendedName>
</protein>
<keyword evidence="7" id="KW-1133">Transmembrane helix</keyword>
<feature type="region of interest" description="Disordered" evidence="6">
    <location>
        <begin position="173"/>
        <end position="360"/>
    </location>
</feature>
<evidence type="ECO:0000256" key="4">
    <source>
        <dbReference type="ARBA" id="ARBA00022729"/>
    </source>
</evidence>
<dbReference type="Proteomes" id="UP000518266">
    <property type="component" value="Unassembled WGS sequence"/>
</dbReference>
<feature type="transmembrane region" description="Helical" evidence="7">
    <location>
        <begin position="478"/>
        <end position="501"/>
    </location>
</feature>
<evidence type="ECO:0000259" key="8">
    <source>
        <dbReference type="PROSITE" id="PS51041"/>
    </source>
</evidence>
<evidence type="ECO:0000256" key="5">
    <source>
        <dbReference type="ARBA" id="ARBA00023157"/>
    </source>
</evidence>
<evidence type="ECO:0000256" key="7">
    <source>
        <dbReference type="SAM" id="Phobius"/>
    </source>
</evidence>
<keyword evidence="7" id="KW-0472">Membrane</keyword>
<keyword evidence="5" id="KW-1015">Disulfide bond</keyword>
<organism evidence="9 10">
    <name type="scientific">Dissostichus mawsoni</name>
    <name type="common">Antarctic cod</name>
    <dbReference type="NCBI Taxonomy" id="36200"/>
    <lineage>
        <taxon>Eukaryota</taxon>
        <taxon>Metazoa</taxon>
        <taxon>Chordata</taxon>
        <taxon>Craniata</taxon>
        <taxon>Vertebrata</taxon>
        <taxon>Euteleostomi</taxon>
        <taxon>Actinopterygii</taxon>
        <taxon>Neopterygii</taxon>
        <taxon>Teleostei</taxon>
        <taxon>Neoteleostei</taxon>
        <taxon>Acanthomorphata</taxon>
        <taxon>Eupercaria</taxon>
        <taxon>Perciformes</taxon>
        <taxon>Notothenioidei</taxon>
        <taxon>Nototheniidae</taxon>
        <taxon>Dissostichus</taxon>
    </lineage>
</organism>
<comment type="caution">
    <text evidence="9">The sequence shown here is derived from an EMBL/GenBank/DDBJ whole genome shotgun (WGS) entry which is preliminary data.</text>
</comment>
<reference evidence="9 10" key="1">
    <citation type="submission" date="2020-03" db="EMBL/GenBank/DDBJ databases">
        <title>Dissostichus mawsoni Genome sequencing and assembly.</title>
        <authorList>
            <person name="Park H."/>
        </authorList>
    </citation>
    <scope>NUCLEOTIDE SEQUENCE [LARGE SCALE GENOMIC DNA]</scope>
    <source>
        <strain evidence="9">DM0001</strain>
        <tissue evidence="9">Muscle</tissue>
    </source>
</reference>
<feature type="compositionally biased region" description="Pro residues" evidence="6">
    <location>
        <begin position="192"/>
        <end position="202"/>
    </location>
</feature>
<dbReference type="PROSITE" id="PS51041">
    <property type="entry name" value="EMI"/>
    <property type="match status" value="1"/>
</dbReference>
<dbReference type="InterPro" id="IPR011489">
    <property type="entry name" value="EMI_domain"/>
</dbReference>
<dbReference type="PANTHER" id="PTHR15427">
    <property type="entry name" value="EMILIN ELASTIN MICROFIBRIL INTERFACE-LOCATED PROTEIN ELASTIN MICROFIBRIL INTERFACER"/>
    <property type="match status" value="1"/>
</dbReference>
<dbReference type="GO" id="GO:0005576">
    <property type="term" value="C:extracellular region"/>
    <property type="evidence" value="ECO:0007669"/>
    <property type="project" value="UniProtKB-SubCell"/>
</dbReference>
<dbReference type="InterPro" id="IPR008160">
    <property type="entry name" value="Collagen"/>
</dbReference>
<sequence length="510" mass="54833">MSGVNQKEMMALSLFYALCMWISLVCPTLGTGFVYHFPGITLHRQRIKSEQSGNTGPPGTGTSTQLRNWCQYTVSRTVTCQVHNGTQTTVQRVLQGCRWPGHCSKVISYRTVIRPSFKVAYKQVTALEWRCCPGFVGEDCREECLNCTSFTDMNSRIKAIESKMQLLEEERLTLPVSSSPEGSTDNEVDGPQPTPIGPPSYLPPGGRGLPGPIGPPGPSGFAGPPGLAGRAGLSGPIGPKGDRGQAGVIGLRGPPGPPGPPGPSSTPVRVRGDVFHVDNQETPGRPTLPVPQIVVGSQGPAGPVGPSGPPGLRGPAGIPGLPGQDGKEGLQGRHGDSGPKGDPGIRGPSGVSGELGRPGEAMQQLREALKILAERNSEGSGSAAFPTPCLSQLLRQSAFSRRKPLFWLQYWGRDKEELLFKKTMLSRSVFIIEERLKSQQQRDSFCRVTTLLHIITLTHKLHRNLTAWRDCLQAEASLLLLLLSSSFILLSLLLLFVLYLCDDESCQVGR</sequence>
<proteinExistence type="predicted"/>
<feature type="domain" description="EMI" evidence="8">
    <location>
        <begin position="66"/>
        <end position="142"/>
    </location>
</feature>
<feature type="compositionally biased region" description="Basic and acidic residues" evidence="6">
    <location>
        <begin position="270"/>
        <end position="279"/>
    </location>
</feature>
<dbReference type="EMBL" id="JAAKFY010000013">
    <property type="protein sequence ID" value="KAF3847654.1"/>
    <property type="molecule type" value="Genomic_DNA"/>
</dbReference>
<feature type="compositionally biased region" description="Pro residues" evidence="6">
    <location>
        <begin position="254"/>
        <end position="264"/>
    </location>
</feature>
<dbReference type="AlphaFoldDB" id="A0A7J5YDW3"/>
<accession>A0A7J5YDW3</accession>
<dbReference type="InterPro" id="IPR050392">
    <property type="entry name" value="Collagen/C1q_domain"/>
</dbReference>
<keyword evidence="2" id="KW-0964">Secreted</keyword>
<dbReference type="Pfam" id="PF01391">
    <property type="entry name" value="Collagen"/>
    <property type="match status" value="2"/>
</dbReference>
<evidence type="ECO:0000256" key="1">
    <source>
        <dbReference type="ARBA" id="ARBA00004498"/>
    </source>
</evidence>
<name>A0A7J5YDW3_DISMA</name>
<keyword evidence="7" id="KW-0812">Transmembrane</keyword>
<evidence type="ECO:0000256" key="3">
    <source>
        <dbReference type="ARBA" id="ARBA00022530"/>
    </source>
</evidence>
<evidence type="ECO:0000313" key="9">
    <source>
        <dbReference type="EMBL" id="KAF3847654.1"/>
    </source>
</evidence>
<comment type="subcellular location">
    <subcellularLocation>
        <location evidence="1">Secreted</location>
        <location evidence="1">Extracellular space</location>
        <location evidence="1">Extracellular matrix</location>
    </subcellularLocation>
</comment>